<evidence type="ECO:0000313" key="2">
    <source>
        <dbReference type="Proteomes" id="UP001196413"/>
    </source>
</evidence>
<dbReference type="EMBL" id="JAHQIW010005047">
    <property type="protein sequence ID" value="KAJ1364735.1"/>
    <property type="molecule type" value="Genomic_DNA"/>
</dbReference>
<keyword evidence="2" id="KW-1185">Reference proteome</keyword>
<proteinExistence type="predicted"/>
<sequence length="104" mass="11696">MITPMFIDFNSKVLIEQHDLCVLVRRCWGKGSSILKTVDEFNEGKGGDTTTKLTKSSVFDECDLQAALDAETTPSTRDLREELGVSQRVVVKLPVAWHRFDLPN</sequence>
<gene>
    <name evidence="1" type="ORF">KIN20_024888</name>
</gene>
<dbReference type="Proteomes" id="UP001196413">
    <property type="component" value="Unassembled WGS sequence"/>
</dbReference>
<comment type="caution">
    <text evidence="1">The sequence shown here is derived from an EMBL/GenBank/DDBJ whole genome shotgun (WGS) entry which is preliminary data.</text>
</comment>
<organism evidence="1 2">
    <name type="scientific">Parelaphostrongylus tenuis</name>
    <name type="common">Meningeal worm</name>
    <dbReference type="NCBI Taxonomy" id="148309"/>
    <lineage>
        <taxon>Eukaryota</taxon>
        <taxon>Metazoa</taxon>
        <taxon>Ecdysozoa</taxon>
        <taxon>Nematoda</taxon>
        <taxon>Chromadorea</taxon>
        <taxon>Rhabditida</taxon>
        <taxon>Rhabditina</taxon>
        <taxon>Rhabditomorpha</taxon>
        <taxon>Strongyloidea</taxon>
        <taxon>Metastrongylidae</taxon>
        <taxon>Parelaphostrongylus</taxon>
    </lineage>
</organism>
<protein>
    <submittedName>
        <fullName evidence="1">Uncharacterized protein</fullName>
    </submittedName>
</protein>
<name>A0AAD5QWA3_PARTN</name>
<evidence type="ECO:0000313" key="1">
    <source>
        <dbReference type="EMBL" id="KAJ1364735.1"/>
    </source>
</evidence>
<reference evidence="1" key="1">
    <citation type="submission" date="2021-06" db="EMBL/GenBank/DDBJ databases">
        <title>Parelaphostrongylus tenuis whole genome reference sequence.</title>
        <authorList>
            <person name="Garwood T.J."/>
            <person name="Larsen P.A."/>
            <person name="Fountain-Jones N.M."/>
            <person name="Garbe J.R."/>
            <person name="Macchietto M.G."/>
            <person name="Kania S.A."/>
            <person name="Gerhold R.W."/>
            <person name="Richards J.E."/>
            <person name="Wolf T.M."/>
        </authorList>
    </citation>
    <scope>NUCLEOTIDE SEQUENCE</scope>
    <source>
        <strain evidence="1">MNPRO001-30</strain>
        <tissue evidence="1">Meninges</tissue>
    </source>
</reference>
<dbReference type="AlphaFoldDB" id="A0AAD5QWA3"/>
<accession>A0AAD5QWA3</accession>